<dbReference type="Proteomes" id="UP000091820">
    <property type="component" value="Unassembled WGS sequence"/>
</dbReference>
<dbReference type="VEuPathDB" id="VectorBase:GBRI041011"/>
<dbReference type="EnsemblMetazoa" id="GBRI041011-RA">
    <property type="protein sequence ID" value="GBRI041011-PA"/>
    <property type="gene ID" value="GBRI041011"/>
</dbReference>
<keyword evidence="1" id="KW-0812">Transmembrane</keyword>
<protein>
    <submittedName>
        <fullName evidence="2">Uncharacterized protein</fullName>
    </submittedName>
</protein>
<name>A0A1A9X1Q3_9MUSC</name>
<organism evidence="2 3">
    <name type="scientific">Glossina brevipalpis</name>
    <dbReference type="NCBI Taxonomy" id="37001"/>
    <lineage>
        <taxon>Eukaryota</taxon>
        <taxon>Metazoa</taxon>
        <taxon>Ecdysozoa</taxon>
        <taxon>Arthropoda</taxon>
        <taxon>Hexapoda</taxon>
        <taxon>Insecta</taxon>
        <taxon>Pterygota</taxon>
        <taxon>Neoptera</taxon>
        <taxon>Endopterygota</taxon>
        <taxon>Diptera</taxon>
        <taxon>Brachycera</taxon>
        <taxon>Muscomorpha</taxon>
        <taxon>Hippoboscoidea</taxon>
        <taxon>Glossinidae</taxon>
        <taxon>Glossina</taxon>
    </lineage>
</organism>
<keyword evidence="1" id="KW-0472">Membrane</keyword>
<reference evidence="2" key="2">
    <citation type="submission" date="2020-05" db="UniProtKB">
        <authorList>
            <consortium name="EnsemblMetazoa"/>
        </authorList>
    </citation>
    <scope>IDENTIFICATION</scope>
    <source>
        <strain evidence="2">IAEA</strain>
    </source>
</reference>
<evidence type="ECO:0000256" key="1">
    <source>
        <dbReference type="SAM" id="Phobius"/>
    </source>
</evidence>
<reference evidence="3" key="1">
    <citation type="submission" date="2014-03" db="EMBL/GenBank/DDBJ databases">
        <authorList>
            <person name="Aksoy S."/>
            <person name="Warren W."/>
            <person name="Wilson R.K."/>
        </authorList>
    </citation>
    <scope>NUCLEOTIDE SEQUENCE [LARGE SCALE GENOMIC DNA]</scope>
    <source>
        <strain evidence="3">IAEA</strain>
    </source>
</reference>
<sequence length="138" mass="15993">MCRNAKHRCGMLNFRSFLLGLQTFHKFNHFYHYSLDSVIRQSKDYYASDAKIEILRASLSFGYAKKFAFLQVNCKAHSGHLKSGKFCITKYSSLQRWQSPIRVGEVLGVRGLANQISIFFLHNVLALGLMFCYFCSRF</sequence>
<evidence type="ECO:0000313" key="3">
    <source>
        <dbReference type="Proteomes" id="UP000091820"/>
    </source>
</evidence>
<feature type="transmembrane region" description="Helical" evidence="1">
    <location>
        <begin position="116"/>
        <end position="135"/>
    </location>
</feature>
<keyword evidence="1" id="KW-1133">Transmembrane helix</keyword>
<accession>A0A1A9X1Q3</accession>
<dbReference type="AlphaFoldDB" id="A0A1A9X1Q3"/>
<proteinExistence type="predicted"/>
<keyword evidence="3" id="KW-1185">Reference proteome</keyword>
<evidence type="ECO:0000313" key="2">
    <source>
        <dbReference type="EnsemblMetazoa" id="GBRI041011-PA"/>
    </source>
</evidence>